<evidence type="ECO:0000259" key="4">
    <source>
        <dbReference type="Pfam" id="PF08242"/>
    </source>
</evidence>
<dbReference type="InterPro" id="IPR029063">
    <property type="entry name" value="SAM-dependent_MTases_sf"/>
</dbReference>
<dbReference type="RefSeq" id="WP_259542242.1">
    <property type="nucleotide sequence ID" value="NZ_JANLCJ010000017.1"/>
</dbReference>
<dbReference type="GO" id="GO:0032259">
    <property type="term" value="P:methylation"/>
    <property type="evidence" value="ECO:0007669"/>
    <property type="project" value="UniProtKB-KW"/>
</dbReference>
<dbReference type="Proteomes" id="UP001165586">
    <property type="component" value="Unassembled WGS sequence"/>
</dbReference>
<dbReference type="PANTHER" id="PTHR43464:SF19">
    <property type="entry name" value="UBIQUINONE BIOSYNTHESIS O-METHYLTRANSFERASE, MITOCHONDRIAL"/>
    <property type="match status" value="1"/>
</dbReference>
<keyword evidence="2" id="KW-0808">Transferase</keyword>
<dbReference type="InterPro" id="IPR013217">
    <property type="entry name" value="Methyltransf_12"/>
</dbReference>
<feature type="domain" description="Methyltransferase type 12" evidence="4">
    <location>
        <begin position="45"/>
        <end position="143"/>
    </location>
</feature>
<dbReference type="Pfam" id="PF08242">
    <property type="entry name" value="Methyltransf_12"/>
    <property type="match status" value="1"/>
</dbReference>
<dbReference type="CDD" id="cd02440">
    <property type="entry name" value="AdoMet_MTases"/>
    <property type="match status" value="1"/>
</dbReference>
<reference evidence="5" key="1">
    <citation type="submission" date="2022-08" db="EMBL/GenBank/DDBJ databases">
        <authorList>
            <person name="Deng Y."/>
            <person name="Han X.-F."/>
            <person name="Zhang Y.-Q."/>
        </authorList>
    </citation>
    <scope>NUCLEOTIDE SEQUENCE</scope>
    <source>
        <strain evidence="5">CPCC 203386</strain>
    </source>
</reference>
<dbReference type="GO" id="GO:0008168">
    <property type="term" value="F:methyltransferase activity"/>
    <property type="evidence" value="ECO:0007669"/>
    <property type="project" value="UniProtKB-KW"/>
</dbReference>
<dbReference type="SUPFAM" id="SSF53335">
    <property type="entry name" value="S-adenosyl-L-methionine-dependent methyltransferases"/>
    <property type="match status" value="1"/>
</dbReference>
<evidence type="ECO:0000256" key="3">
    <source>
        <dbReference type="ARBA" id="ARBA00022691"/>
    </source>
</evidence>
<organism evidence="5 6">
    <name type="scientific">Herbiconiux daphne</name>
    <dbReference type="NCBI Taxonomy" id="2970914"/>
    <lineage>
        <taxon>Bacteria</taxon>
        <taxon>Bacillati</taxon>
        <taxon>Actinomycetota</taxon>
        <taxon>Actinomycetes</taxon>
        <taxon>Micrococcales</taxon>
        <taxon>Microbacteriaceae</taxon>
        <taxon>Herbiconiux</taxon>
    </lineage>
</organism>
<proteinExistence type="predicted"/>
<sequence>MIDESDLPAAEFWEDLYQQRPQIWSGRANQALVDIAESLPPRRALDLGSGEGGDSIWLAEHGWQVTGIDISATALVRAAEHAASRGVPAERITWLKRDLADWRPDAADSYDLVSACFLHSPVAFPRDEVLRRAAEAIAPGGLLLVVGHAAFPSWSTTPAHDHPALPTATEVAESLQLDPTSWTIVIAENRSRDATGPDGQHGTLDDAVLLVRRDV</sequence>
<dbReference type="EMBL" id="JANLCJ010000017">
    <property type="protein sequence ID" value="MCS5736360.1"/>
    <property type="molecule type" value="Genomic_DNA"/>
</dbReference>
<comment type="caution">
    <text evidence="5">The sequence shown here is derived from an EMBL/GenBank/DDBJ whole genome shotgun (WGS) entry which is preliminary data.</text>
</comment>
<dbReference type="Gene3D" id="3.40.50.150">
    <property type="entry name" value="Vaccinia Virus protein VP39"/>
    <property type="match status" value="1"/>
</dbReference>
<name>A0ABT2H8S3_9MICO</name>
<evidence type="ECO:0000313" key="5">
    <source>
        <dbReference type="EMBL" id="MCS5736360.1"/>
    </source>
</evidence>
<evidence type="ECO:0000256" key="2">
    <source>
        <dbReference type="ARBA" id="ARBA00022679"/>
    </source>
</evidence>
<keyword evidence="3" id="KW-0949">S-adenosyl-L-methionine</keyword>
<accession>A0ABT2H8S3</accession>
<dbReference type="PANTHER" id="PTHR43464">
    <property type="entry name" value="METHYLTRANSFERASE"/>
    <property type="match status" value="1"/>
</dbReference>
<protein>
    <submittedName>
        <fullName evidence="5">Class I SAM-dependent methyltransferase</fullName>
    </submittedName>
</protein>
<keyword evidence="6" id="KW-1185">Reference proteome</keyword>
<evidence type="ECO:0000313" key="6">
    <source>
        <dbReference type="Proteomes" id="UP001165586"/>
    </source>
</evidence>
<gene>
    <name evidence="5" type="ORF">N1032_21730</name>
</gene>
<keyword evidence="1 5" id="KW-0489">Methyltransferase</keyword>
<evidence type="ECO:0000256" key="1">
    <source>
        <dbReference type="ARBA" id="ARBA00022603"/>
    </source>
</evidence>